<feature type="signal peptide" evidence="1">
    <location>
        <begin position="1"/>
        <end position="21"/>
    </location>
</feature>
<dbReference type="NCBIfam" id="TIGR00426">
    <property type="entry name" value="competence protein ComEA helix-hairpin-helix repeat region"/>
    <property type="match status" value="1"/>
</dbReference>
<dbReference type="EMBL" id="DACWOD010000007">
    <property type="protein sequence ID" value="HAU2396763.1"/>
    <property type="molecule type" value="Genomic_DNA"/>
</dbReference>
<comment type="caution">
    <text evidence="3">The sequence shown here is derived from an EMBL/GenBank/DDBJ whole genome shotgun (WGS) entry which is preliminary data.</text>
</comment>
<evidence type="ECO:0000256" key="1">
    <source>
        <dbReference type="SAM" id="SignalP"/>
    </source>
</evidence>
<reference evidence="2" key="3">
    <citation type="submission" date="2019-09" db="EMBL/GenBank/DDBJ databases">
        <authorList>
            <consortium name="NCBI Pathogen Detection Project"/>
        </authorList>
    </citation>
    <scope>NUCLEOTIDE SEQUENCE</scope>
    <source>
        <strain evidence="2">CL18-200174</strain>
    </source>
</reference>
<sequence>MKARLIAILLSIIVIPFSSQAENEPQKTPAKQVLVKGKINLNTADVHSLTGSFKGIGKKRAEAIIAYRENHQGFKSLEELAEVKGIGQRFVDKNREKLKEIFVIN</sequence>
<protein>
    <submittedName>
        <fullName evidence="3">Helix-hairpin-helix domain-containing protein</fullName>
    </submittedName>
</protein>
<feature type="chain" id="PRO_5044070523" evidence="1">
    <location>
        <begin position="22"/>
        <end position="105"/>
    </location>
</feature>
<dbReference type="PANTHER" id="PTHR21180:SF32">
    <property type="entry name" value="ENDONUCLEASE_EXONUCLEASE_PHOSPHATASE FAMILY DOMAIN-CONTAINING PROTEIN 1"/>
    <property type="match status" value="1"/>
</dbReference>
<dbReference type="Pfam" id="PF12836">
    <property type="entry name" value="HHH_3"/>
    <property type="match status" value="1"/>
</dbReference>
<dbReference type="GO" id="GO:0015627">
    <property type="term" value="C:type II protein secretion system complex"/>
    <property type="evidence" value="ECO:0007669"/>
    <property type="project" value="TreeGrafter"/>
</dbReference>
<gene>
    <name evidence="3" type="ORF">C3928_04730</name>
    <name evidence="2" type="ORF">JBK99_10545</name>
</gene>
<dbReference type="Proteomes" id="UP000239239">
    <property type="component" value="Unassembled WGS sequence"/>
</dbReference>
<name>A0A2S6F1N1_LEGPN</name>
<dbReference type="EMBL" id="PQWY01000010">
    <property type="protein sequence ID" value="PPK31344.1"/>
    <property type="molecule type" value="Genomic_DNA"/>
</dbReference>
<dbReference type="InterPro" id="IPR010994">
    <property type="entry name" value="RuvA_2-like"/>
</dbReference>
<proteinExistence type="predicted"/>
<dbReference type="InterPro" id="IPR004509">
    <property type="entry name" value="Competence_ComEA_HhH"/>
</dbReference>
<reference evidence="2" key="1">
    <citation type="journal article" date="2018" name="Genome Biol.">
        <title>SKESA: strategic k-mer extension for scrupulous assemblies.</title>
        <authorList>
            <person name="Souvorov A."/>
            <person name="Agarwala R."/>
            <person name="Lipman D.J."/>
        </authorList>
    </citation>
    <scope>NUCLEOTIDE SEQUENCE</scope>
    <source>
        <strain evidence="2">CL18-200174</strain>
    </source>
</reference>
<dbReference type="InterPro" id="IPR051675">
    <property type="entry name" value="Endo/Exo/Phosphatase_dom_1"/>
</dbReference>
<accession>A0A2S6F1N1</accession>
<evidence type="ECO:0000313" key="2">
    <source>
        <dbReference type="EMBL" id="HAU2396763.1"/>
    </source>
</evidence>
<dbReference type="SUPFAM" id="SSF47781">
    <property type="entry name" value="RuvA domain 2-like"/>
    <property type="match status" value="1"/>
</dbReference>
<dbReference type="Gene3D" id="1.10.150.280">
    <property type="entry name" value="AF1531-like domain"/>
    <property type="match status" value="1"/>
</dbReference>
<dbReference type="OrthoDB" id="7510573at2"/>
<dbReference type="GO" id="GO:0015628">
    <property type="term" value="P:protein secretion by the type II secretion system"/>
    <property type="evidence" value="ECO:0007669"/>
    <property type="project" value="TreeGrafter"/>
</dbReference>
<evidence type="ECO:0000313" key="3">
    <source>
        <dbReference type="EMBL" id="PPK31344.1"/>
    </source>
</evidence>
<organism evidence="3 4">
    <name type="scientific">Legionella pneumophila</name>
    <dbReference type="NCBI Taxonomy" id="446"/>
    <lineage>
        <taxon>Bacteria</taxon>
        <taxon>Pseudomonadati</taxon>
        <taxon>Pseudomonadota</taxon>
        <taxon>Gammaproteobacteria</taxon>
        <taxon>Legionellales</taxon>
        <taxon>Legionellaceae</taxon>
        <taxon>Legionella</taxon>
    </lineage>
</organism>
<dbReference type="PANTHER" id="PTHR21180">
    <property type="entry name" value="ENDONUCLEASE/EXONUCLEASE/PHOSPHATASE FAMILY DOMAIN-CONTAINING PROTEIN 1"/>
    <property type="match status" value="1"/>
</dbReference>
<keyword evidence="1" id="KW-0732">Signal</keyword>
<reference evidence="3 4" key="2">
    <citation type="submission" date="2018-02" db="EMBL/GenBank/DDBJ databases">
        <title>Draft genome sequences of four Legionella pneumophila clinical strains isolated in Ontario.</title>
        <authorList>
            <person name="Fortuna A."/>
            <person name="Ramnarine R."/>
            <person name="Li A."/>
            <person name="Frantz C."/>
            <person name="Mallo G."/>
        </authorList>
    </citation>
    <scope>NUCLEOTIDE SEQUENCE [LARGE SCALE GENOMIC DNA]</scope>
    <source>
        <strain evidence="3 4">LG61</strain>
    </source>
</reference>
<dbReference type="Proteomes" id="UP000863577">
    <property type="component" value="Unassembled WGS sequence"/>
</dbReference>
<dbReference type="RefSeq" id="WP_011215002.1">
    <property type="nucleotide sequence ID" value="NZ_AP024961.1"/>
</dbReference>
<evidence type="ECO:0000313" key="4">
    <source>
        <dbReference type="Proteomes" id="UP000239239"/>
    </source>
</evidence>
<dbReference type="AlphaFoldDB" id="A0A2S6F1N1"/>